<dbReference type="PANTHER" id="PTHR34310:SF9">
    <property type="entry name" value="BLR5716 PROTEIN"/>
    <property type="match status" value="1"/>
</dbReference>
<reference evidence="2 3" key="1">
    <citation type="submission" date="2016-03" db="EMBL/GenBank/DDBJ databases">
        <title>Genome sequencing of Devosia sp. S37.</title>
        <authorList>
            <person name="Mohd Nor M."/>
        </authorList>
    </citation>
    <scope>NUCLEOTIDE SEQUENCE [LARGE SCALE GENOMIC DNA]</scope>
    <source>
        <strain evidence="2 3">S37</strain>
    </source>
</reference>
<dbReference type="EMBL" id="LVVY01000093">
    <property type="protein sequence ID" value="OAM76484.1"/>
    <property type="molecule type" value="Genomic_DNA"/>
</dbReference>
<dbReference type="InterPro" id="IPR038694">
    <property type="entry name" value="DUF427_sf"/>
</dbReference>
<gene>
    <name evidence="2" type="ORF">A3840_12530</name>
</gene>
<dbReference type="AlphaFoldDB" id="A0A178HWQ5"/>
<evidence type="ECO:0000313" key="3">
    <source>
        <dbReference type="Proteomes" id="UP000078389"/>
    </source>
</evidence>
<dbReference type="PANTHER" id="PTHR34310">
    <property type="entry name" value="DUF427 DOMAIN PROTEIN (AFU_ORTHOLOGUE AFUA_3G02220)"/>
    <property type="match status" value="1"/>
</dbReference>
<feature type="domain" description="DUF427" evidence="1">
    <location>
        <begin position="28"/>
        <end position="118"/>
    </location>
</feature>
<accession>A0A178HWQ5</accession>
<comment type="caution">
    <text evidence="2">The sequence shown here is derived from an EMBL/GenBank/DDBJ whole genome shotgun (WGS) entry which is preliminary data.</text>
</comment>
<organism evidence="2 3">
    <name type="scientific">Devosia elaeis</name>
    <dbReference type="NCBI Taxonomy" id="1770058"/>
    <lineage>
        <taxon>Bacteria</taxon>
        <taxon>Pseudomonadati</taxon>
        <taxon>Pseudomonadota</taxon>
        <taxon>Alphaproteobacteria</taxon>
        <taxon>Hyphomicrobiales</taxon>
        <taxon>Devosiaceae</taxon>
        <taxon>Devosia</taxon>
    </lineage>
</organism>
<protein>
    <recommendedName>
        <fullName evidence="1">DUF427 domain-containing protein</fullName>
    </recommendedName>
</protein>
<dbReference type="RefSeq" id="WP_067457180.1">
    <property type="nucleotide sequence ID" value="NZ_LVVY01000093.1"/>
</dbReference>
<name>A0A178HWQ5_9HYPH</name>
<dbReference type="STRING" id="1770058.A3840_12530"/>
<evidence type="ECO:0000259" key="1">
    <source>
        <dbReference type="Pfam" id="PF04248"/>
    </source>
</evidence>
<dbReference type="Gene3D" id="2.170.150.40">
    <property type="entry name" value="Domain of unknown function (DUF427)"/>
    <property type="match status" value="1"/>
</dbReference>
<proteinExistence type="predicted"/>
<dbReference type="Proteomes" id="UP000078389">
    <property type="component" value="Unassembled WGS sequence"/>
</dbReference>
<sequence>MNQSQYEVPIMPAPAARPVTVTPIAGRVHVIFDDAEIASSTKALRLEWQGRAPQYFLPLDDVHPGILEASDTQRDDEGPGMAHFYTIKTLTADGVDEAWYYPYAEGDFAPIRDLLTFAGARIRIEVTEV</sequence>
<dbReference type="Pfam" id="PF04248">
    <property type="entry name" value="NTP_transf_9"/>
    <property type="match status" value="1"/>
</dbReference>
<keyword evidence="3" id="KW-1185">Reference proteome</keyword>
<dbReference type="OrthoDB" id="9815163at2"/>
<evidence type="ECO:0000313" key="2">
    <source>
        <dbReference type="EMBL" id="OAM76484.1"/>
    </source>
</evidence>
<dbReference type="InterPro" id="IPR007361">
    <property type="entry name" value="DUF427"/>
</dbReference>